<sequence length="71" mass="7804">MRWLARRCRPSNARTRFAACHRPRLIRATAPLGVESLGAEATTYTDPQPIAVGERSVITSLIQSAAAPDNW</sequence>
<reference evidence="1 2" key="1">
    <citation type="submission" date="2017-02" db="EMBL/GenBank/DDBJ databases">
        <title>Mycobacterium kansasii genomes.</title>
        <authorList>
            <person name="Borowka P."/>
            <person name="Strapagiel D."/>
            <person name="Marciniak B."/>
            <person name="Lach J."/>
            <person name="Bakula Z."/>
            <person name="Van Ingen J."/>
            <person name="Safianowska A."/>
            <person name="Brzostek A."/>
            <person name="Dziadek J."/>
            <person name="Jagielski T."/>
        </authorList>
    </citation>
    <scope>NUCLEOTIDE SEQUENCE [LARGE SCALE GENOMIC DNA]</scope>
    <source>
        <strain evidence="1 2">12MK</strain>
    </source>
</reference>
<evidence type="ECO:0000313" key="2">
    <source>
        <dbReference type="Proteomes" id="UP000192335"/>
    </source>
</evidence>
<name>A0A8E2LN22_9MYCO</name>
<organism evidence="1 2">
    <name type="scientific">Mycobacterium persicum</name>
    <dbReference type="NCBI Taxonomy" id="1487726"/>
    <lineage>
        <taxon>Bacteria</taxon>
        <taxon>Bacillati</taxon>
        <taxon>Actinomycetota</taxon>
        <taxon>Actinomycetes</taxon>
        <taxon>Mycobacteriales</taxon>
        <taxon>Mycobacteriaceae</taxon>
        <taxon>Mycobacterium</taxon>
    </lineage>
</organism>
<gene>
    <name evidence="1" type="ORF">B4U45_01580</name>
</gene>
<protein>
    <submittedName>
        <fullName evidence="1">Uncharacterized protein</fullName>
    </submittedName>
</protein>
<dbReference type="EMBL" id="MWQA01000001">
    <property type="protein sequence ID" value="ORC05555.1"/>
    <property type="molecule type" value="Genomic_DNA"/>
</dbReference>
<dbReference type="Proteomes" id="UP000192335">
    <property type="component" value="Unassembled WGS sequence"/>
</dbReference>
<dbReference type="AlphaFoldDB" id="A0A8E2LN22"/>
<accession>A0A8E2LN22</accession>
<evidence type="ECO:0000313" key="1">
    <source>
        <dbReference type="EMBL" id="ORC05555.1"/>
    </source>
</evidence>
<proteinExistence type="predicted"/>
<comment type="caution">
    <text evidence="1">The sequence shown here is derived from an EMBL/GenBank/DDBJ whole genome shotgun (WGS) entry which is preliminary data.</text>
</comment>